<dbReference type="Pfam" id="PF00441">
    <property type="entry name" value="Acyl-CoA_dh_1"/>
    <property type="match status" value="1"/>
</dbReference>
<evidence type="ECO:0000256" key="3">
    <source>
        <dbReference type="ARBA" id="ARBA00022630"/>
    </source>
</evidence>
<dbReference type="Gene3D" id="1.10.540.10">
    <property type="entry name" value="Acyl-CoA dehydrogenase/oxidase, N-terminal domain"/>
    <property type="match status" value="1"/>
</dbReference>
<proteinExistence type="inferred from homology"/>
<comment type="cofactor">
    <cofactor evidence="1">
        <name>FAD</name>
        <dbReference type="ChEBI" id="CHEBI:57692"/>
    </cofactor>
</comment>
<protein>
    <submittedName>
        <fullName evidence="9">Unannotated protein</fullName>
    </submittedName>
</protein>
<dbReference type="SUPFAM" id="SSF47203">
    <property type="entry name" value="Acyl-CoA dehydrogenase C-terminal domain-like"/>
    <property type="match status" value="1"/>
</dbReference>
<evidence type="ECO:0000313" key="10">
    <source>
        <dbReference type="EMBL" id="CAB4898474.1"/>
    </source>
</evidence>
<evidence type="ECO:0000256" key="2">
    <source>
        <dbReference type="ARBA" id="ARBA00009347"/>
    </source>
</evidence>
<evidence type="ECO:0000259" key="6">
    <source>
        <dbReference type="Pfam" id="PF00441"/>
    </source>
</evidence>
<dbReference type="SUPFAM" id="SSF56645">
    <property type="entry name" value="Acyl-CoA dehydrogenase NM domain-like"/>
    <property type="match status" value="1"/>
</dbReference>
<evidence type="ECO:0000259" key="7">
    <source>
        <dbReference type="Pfam" id="PF02771"/>
    </source>
</evidence>
<feature type="domain" description="Acyl-CoA dehydrogenase/oxidase N-terminal" evidence="7">
    <location>
        <begin position="24"/>
        <end position="91"/>
    </location>
</feature>
<dbReference type="InterPro" id="IPR009100">
    <property type="entry name" value="AcylCoA_DH/oxidase_NM_dom_sf"/>
</dbReference>
<dbReference type="GO" id="GO:0050660">
    <property type="term" value="F:flavin adenine dinucleotide binding"/>
    <property type="evidence" value="ECO:0007669"/>
    <property type="project" value="InterPro"/>
</dbReference>
<dbReference type="GO" id="GO:0003995">
    <property type="term" value="F:acyl-CoA dehydrogenase activity"/>
    <property type="evidence" value="ECO:0007669"/>
    <property type="project" value="TreeGrafter"/>
</dbReference>
<dbReference type="PANTHER" id="PTHR43884">
    <property type="entry name" value="ACYL-COA DEHYDROGENASE"/>
    <property type="match status" value="1"/>
</dbReference>
<keyword evidence="3" id="KW-0285">Flavoprotein</keyword>
<dbReference type="EMBL" id="CAEZWR010000056">
    <property type="protein sequence ID" value="CAB4662290.1"/>
    <property type="molecule type" value="Genomic_DNA"/>
</dbReference>
<dbReference type="EMBL" id="CAEZVB010000020">
    <property type="protein sequence ID" value="CAB4619125.1"/>
    <property type="molecule type" value="Genomic_DNA"/>
</dbReference>
<dbReference type="InterPro" id="IPR013786">
    <property type="entry name" value="AcylCoA_DH/ox_N"/>
</dbReference>
<reference evidence="9" key="1">
    <citation type="submission" date="2020-05" db="EMBL/GenBank/DDBJ databases">
        <authorList>
            <person name="Chiriac C."/>
            <person name="Salcher M."/>
            <person name="Ghai R."/>
            <person name="Kavagutti S V."/>
        </authorList>
    </citation>
    <scope>NUCLEOTIDE SEQUENCE</scope>
</reference>
<evidence type="ECO:0000256" key="5">
    <source>
        <dbReference type="ARBA" id="ARBA00023002"/>
    </source>
</evidence>
<keyword evidence="4" id="KW-0274">FAD</keyword>
<dbReference type="InterPro" id="IPR037069">
    <property type="entry name" value="AcylCoA_DH/ox_N_sf"/>
</dbReference>
<organism evidence="9">
    <name type="scientific">freshwater metagenome</name>
    <dbReference type="NCBI Taxonomy" id="449393"/>
    <lineage>
        <taxon>unclassified sequences</taxon>
        <taxon>metagenomes</taxon>
        <taxon>ecological metagenomes</taxon>
    </lineage>
</organism>
<name>A0A6J6LKB8_9ZZZZ</name>
<dbReference type="InterPro" id="IPR036250">
    <property type="entry name" value="AcylCo_DH-like_C"/>
</dbReference>
<accession>A0A6J6LKB8</accession>
<dbReference type="PANTHER" id="PTHR43884:SF20">
    <property type="entry name" value="ACYL-COA DEHYDROGENASE FADE28"/>
    <property type="match status" value="1"/>
</dbReference>
<sequence length="349" mass="36962">MDLVELRRNDYTLEEVSQEVLVAFGDFFSDQCPTSLVRASQPLGFDQGLWDRLVEMGTTTMGLPESAGGDGAGMVELALVAEEFGRAIAPAPYIEHIVTSRALAAADNPALVEILAGAADGSRIVALASAPITPGAKQLVPAGAIAKDVLAFVGEDLVLFSVDTPFPHVANQGSTPLAWWDFDSVSQRTVIATGDEALRIYTRAHDERMVLTAAALVGMTEYALGLTVEFTKTRETMGVLIATLQGVAFPLTDIATNIAGARNIARKAAWYLDFSPDERPELPAIALVYASQTATHGTQQAAHLQGGLGFTVENDISMYFLRAKGWGSIAGDPNALLATIGDQVLASVK</sequence>
<keyword evidence="5" id="KW-0560">Oxidoreductase</keyword>
<dbReference type="InterPro" id="IPR009075">
    <property type="entry name" value="AcylCo_DH/oxidase_C"/>
</dbReference>
<dbReference type="Gene3D" id="1.20.140.10">
    <property type="entry name" value="Butyryl-CoA Dehydrogenase, subunit A, domain 3"/>
    <property type="match status" value="1"/>
</dbReference>
<feature type="domain" description="Acyl-CoA dehydrogenase/oxidase C-terminal" evidence="6">
    <location>
        <begin position="204"/>
        <end position="344"/>
    </location>
</feature>
<dbReference type="EMBL" id="CAFBMO010000008">
    <property type="protein sequence ID" value="CAB4898474.1"/>
    <property type="molecule type" value="Genomic_DNA"/>
</dbReference>
<comment type="similarity">
    <text evidence="2">Belongs to the acyl-CoA dehydrogenase family.</text>
</comment>
<evidence type="ECO:0000256" key="1">
    <source>
        <dbReference type="ARBA" id="ARBA00001974"/>
    </source>
</evidence>
<evidence type="ECO:0000256" key="4">
    <source>
        <dbReference type="ARBA" id="ARBA00022827"/>
    </source>
</evidence>
<dbReference type="Pfam" id="PF02771">
    <property type="entry name" value="Acyl-CoA_dh_N"/>
    <property type="match status" value="1"/>
</dbReference>
<gene>
    <name evidence="8" type="ORF">UFOPK1908_00618</name>
    <name evidence="9" type="ORF">UFOPK2282_00622</name>
    <name evidence="10" type="ORF">UFOPK3576_00332</name>
</gene>
<dbReference type="AlphaFoldDB" id="A0A6J6LKB8"/>
<evidence type="ECO:0000313" key="9">
    <source>
        <dbReference type="EMBL" id="CAB4662290.1"/>
    </source>
</evidence>
<evidence type="ECO:0000313" key="8">
    <source>
        <dbReference type="EMBL" id="CAB4619125.1"/>
    </source>
</evidence>